<keyword evidence="2" id="KW-1185">Reference proteome</keyword>
<dbReference type="Proteomes" id="UP000824469">
    <property type="component" value="Unassembled WGS sequence"/>
</dbReference>
<accession>A0AA38BSV4</accession>
<evidence type="ECO:0000313" key="2">
    <source>
        <dbReference type="Proteomes" id="UP000824469"/>
    </source>
</evidence>
<gene>
    <name evidence="1" type="ORF">KI387_031623</name>
</gene>
<sequence length="93" mass="10545">EELKKENQALNICTTPEAVIRTRIILEENEVLKAIKDETLGHAKQLSLIKKNHEAFTVAQEPHKERLDELGKLIAQKIDLLEGRMTSMSSIVL</sequence>
<dbReference type="EMBL" id="JAHRHJ020003813">
    <property type="protein sequence ID" value="KAH9287506.1"/>
    <property type="molecule type" value="Genomic_DNA"/>
</dbReference>
<organism evidence="1 2">
    <name type="scientific">Taxus chinensis</name>
    <name type="common">Chinese yew</name>
    <name type="synonym">Taxus wallichiana var. chinensis</name>
    <dbReference type="NCBI Taxonomy" id="29808"/>
    <lineage>
        <taxon>Eukaryota</taxon>
        <taxon>Viridiplantae</taxon>
        <taxon>Streptophyta</taxon>
        <taxon>Embryophyta</taxon>
        <taxon>Tracheophyta</taxon>
        <taxon>Spermatophyta</taxon>
        <taxon>Pinopsida</taxon>
        <taxon>Pinidae</taxon>
        <taxon>Conifers II</taxon>
        <taxon>Cupressales</taxon>
        <taxon>Taxaceae</taxon>
        <taxon>Taxus</taxon>
    </lineage>
</organism>
<reference evidence="1 2" key="1">
    <citation type="journal article" date="2021" name="Nat. Plants">
        <title>The Taxus genome provides insights into paclitaxel biosynthesis.</title>
        <authorList>
            <person name="Xiong X."/>
            <person name="Gou J."/>
            <person name="Liao Q."/>
            <person name="Li Y."/>
            <person name="Zhou Q."/>
            <person name="Bi G."/>
            <person name="Li C."/>
            <person name="Du R."/>
            <person name="Wang X."/>
            <person name="Sun T."/>
            <person name="Guo L."/>
            <person name="Liang H."/>
            <person name="Lu P."/>
            <person name="Wu Y."/>
            <person name="Zhang Z."/>
            <person name="Ro D.K."/>
            <person name="Shang Y."/>
            <person name="Huang S."/>
            <person name="Yan J."/>
        </authorList>
    </citation>
    <scope>NUCLEOTIDE SEQUENCE [LARGE SCALE GENOMIC DNA]</scope>
    <source>
        <strain evidence="1">Ta-2019</strain>
    </source>
</reference>
<feature type="non-terminal residue" evidence="1">
    <location>
        <position position="1"/>
    </location>
</feature>
<feature type="non-terminal residue" evidence="1">
    <location>
        <position position="93"/>
    </location>
</feature>
<proteinExistence type="predicted"/>
<protein>
    <submittedName>
        <fullName evidence="1">Uncharacterized protein</fullName>
    </submittedName>
</protein>
<evidence type="ECO:0000313" key="1">
    <source>
        <dbReference type="EMBL" id="KAH9287506.1"/>
    </source>
</evidence>
<name>A0AA38BSV4_TAXCH</name>
<comment type="caution">
    <text evidence="1">The sequence shown here is derived from an EMBL/GenBank/DDBJ whole genome shotgun (WGS) entry which is preliminary data.</text>
</comment>
<dbReference type="AlphaFoldDB" id="A0AA38BSV4"/>